<proteinExistence type="predicted"/>
<evidence type="ECO:0008006" key="4">
    <source>
        <dbReference type="Google" id="ProtNLM"/>
    </source>
</evidence>
<reference evidence="2 3" key="1">
    <citation type="submission" date="2024-03" db="EMBL/GenBank/DDBJ databases">
        <title>Sulfurimonas sp. HSL3-1.</title>
        <authorList>
            <person name="Wang S."/>
        </authorList>
    </citation>
    <scope>NUCLEOTIDE SEQUENCE [LARGE SCALE GENOMIC DNA]</scope>
    <source>
        <strain evidence="2 3">HSL3-1</strain>
    </source>
</reference>
<keyword evidence="3" id="KW-1185">Reference proteome</keyword>
<dbReference type="InterPro" id="IPR013783">
    <property type="entry name" value="Ig-like_fold"/>
</dbReference>
<feature type="signal peptide" evidence="1">
    <location>
        <begin position="1"/>
        <end position="19"/>
    </location>
</feature>
<evidence type="ECO:0000256" key="1">
    <source>
        <dbReference type="SAM" id="SignalP"/>
    </source>
</evidence>
<organism evidence="2 3">
    <name type="scientific">Sulfurimonas diazotrophicus</name>
    <dbReference type="NCBI Taxonomy" id="3131939"/>
    <lineage>
        <taxon>Bacteria</taxon>
        <taxon>Pseudomonadati</taxon>
        <taxon>Campylobacterota</taxon>
        <taxon>Epsilonproteobacteria</taxon>
        <taxon>Campylobacterales</taxon>
        <taxon>Sulfurimonadaceae</taxon>
        <taxon>Sulfurimonas</taxon>
    </lineage>
</organism>
<keyword evidence="1" id="KW-0732">Signal</keyword>
<sequence length="183" mass="20669">MRIRPLYLPLFLLPLAAFALEPQVQIQRPAVSTKVPQKIVPPSSSAQQPVEKPDLTVTGITAYTQRGGTILSHVRKLYVNEPLELDTTIENVFAYDGHSRKKFKITVQFRYGYSGPVHKEKTIWVTKNLEPGEFLTQHIIYGRVKGTPDVLYVKVIADAGHAIAERNENNNADEIEIRIEPRP</sequence>
<dbReference type="Proteomes" id="UP001447842">
    <property type="component" value="Chromosome"/>
</dbReference>
<protein>
    <recommendedName>
        <fullName evidence="4">CARDB domain-containing protein</fullName>
    </recommendedName>
</protein>
<name>A0ABZ3HDS0_9BACT</name>
<dbReference type="Gene3D" id="2.60.40.10">
    <property type="entry name" value="Immunoglobulins"/>
    <property type="match status" value="1"/>
</dbReference>
<dbReference type="EMBL" id="CP147920">
    <property type="protein sequence ID" value="XAU15562.1"/>
    <property type="molecule type" value="Genomic_DNA"/>
</dbReference>
<feature type="chain" id="PRO_5046096230" description="CARDB domain-containing protein" evidence="1">
    <location>
        <begin position="20"/>
        <end position="183"/>
    </location>
</feature>
<gene>
    <name evidence="2" type="ORF">WCY31_02420</name>
</gene>
<evidence type="ECO:0000313" key="2">
    <source>
        <dbReference type="EMBL" id="XAU15562.1"/>
    </source>
</evidence>
<accession>A0ABZ3HDS0</accession>
<evidence type="ECO:0000313" key="3">
    <source>
        <dbReference type="Proteomes" id="UP001447842"/>
    </source>
</evidence>
<dbReference type="RefSeq" id="WP_345972983.1">
    <property type="nucleotide sequence ID" value="NZ_CP147920.1"/>
</dbReference>